<dbReference type="SUPFAM" id="SSF56672">
    <property type="entry name" value="DNA/RNA polymerases"/>
    <property type="match status" value="1"/>
</dbReference>
<dbReference type="Pfam" id="PF07727">
    <property type="entry name" value="RVT_2"/>
    <property type="match status" value="1"/>
</dbReference>
<dbReference type="InterPro" id="IPR013103">
    <property type="entry name" value="RVT_2"/>
</dbReference>
<feature type="domain" description="Reverse transcriptase Ty1/copia-type" evidence="1">
    <location>
        <begin position="2"/>
        <end position="224"/>
    </location>
</feature>
<organism evidence="2 3">
    <name type="scientific">Austropuccinia psidii MF-1</name>
    <dbReference type="NCBI Taxonomy" id="1389203"/>
    <lineage>
        <taxon>Eukaryota</taxon>
        <taxon>Fungi</taxon>
        <taxon>Dikarya</taxon>
        <taxon>Basidiomycota</taxon>
        <taxon>Pucciniomycotina</taxon>
        <taxon>Pucciniomycetes</taxon>
        <taxon>Pucciniales</taxon>
        <taxon>Sphaerophragmiaceae</taxon>
        <taxon>Austropuccinia</taxon>
    </lineage>
</organism>
<evidence type="ECO:0000259" key="1">
    <source>
        <dbReference type="Pfam" id="PF07727"/>
    </source>
</evidence>
<dbReference type="PANTHER" id="PTHR11439:SF483">
    <property type="entry name" value="PEPTIDE SYNTHASE GLIP-LIKE, PUTATIVE (AFU_ORTHOLOGUE AFUA_3G12920)-RELATED"/>
    <property type="match status" value="1"/>
</dbReference>
<proteinExistence type="predicted"/>
<sequence length="437" mass="50009">MWRLTRKQNEFGKVYRHKARWVVLGNHQEYLLHYYDTGASVGRNETFKIMLILVVTQGYVLYQFDIETAFLHGEMDAVVYVKQVKGFELPGKESWVWRLNKSLYGTKQAPRMWQLKLVQVLKDLGMNSTRADDSLYSNAQKSIFLHVHVDNGFLIGKSDQEILHFLKSLHKQLKLKHKKNPTQHLGYHLMWLPDGSVQLSQRDLIVCLLSDTDMENSQAVKSPCKHNLLKELDTVDEPINTTAFQWAIGSLNYLAQHTRPDILFTVNSLSRYATHPTTKHWIALKHLLRYLKGSSNLCLNYFNGGNQRGLSVVAQSTTEAEFISMNLCVKQLCWMTYLLTDLGQEVTKPTVCNNNSGAVTISNQASLNANTKHIEIRYQYVRDMVVKKLIELRQVGTSDMIADVLTKPMGIKKMQVIFKQLHLKNQGGVLESKGVGK</sequence>
<comment type="caution">
    <text evidence="2">The sequence shown here is derived from an EMBL/GenBank/DDBJ whole genome shotgun (WGS) entry which is preliminary data.</text>
</comment>
<dbReference type="CDD" id="cd09272">
    <property type="entry name" value="RNase_HI_RT_Ty1"/>
    <property type="match status" value="1"/>
</dbReference>
<protein>
    <recommendedName>
        <fullName evidence="1">Reverse transcriptase Ty1/copia-type domain-containing protein</fullName>
    </recommendedName>
</protein>
<evidence type="ECO:0000313" key="3">
    <source>
        <dbReference type="Proteomes" id="UP000765509"/>
    </source>
</evidence>
<name>A0A9Q3FK02_9BASI</name>
<keyword evidence="3" id="KW-1185">Reference proteome</keyword>
<dbReference type="AlphaFoldDB" id="A0A9Q3FK02"/>
<gene>
    <name evidence="2" type="ORF">O181_078217</name>
</gene>
<dbReference type="InterPro" id="IPR043502">
    <property type="entry name" value="DNA/RNA_pol_sf"/>
</dbReference>
<dbReference type="Proteomes" id="UP000765509">
    <property type="component" value="Unassembled WGS sequence"/>
</dbReference>
<reference evidence="2" key="1">
    <citation type="submission" date="2021-03" db="EMBL/GenBank/DDBJ databases">
        <title>Draft genome sequence of rust myrtle Austropuccinia psidii MF-1, a brazilian biotype.</title>
        <authorList>
            <person name="Quecine M.C."/>
            <person name="Pachon D.M.R."/>
            <person name="Bonatelli M.L."/>
            <person name="Correr F.H."/>
            <person name="Franceschini L.M."/>
            <person name="Leite T.F."/>
            <person name="Margarido G.R.A."/>
            <person name="Almeida C.A."/>
            <person name="Ferrarezi J.A."/>
            <person name="Labate C.A."/>
        </authorList>
    </citation>
    <scope>NUCLEOTIDE SEQUENCE</scope>
    <source>
        <strain evidence="2">MF-1</strain>
    </source>
</reference>
<evidence type="ECO:0000313" key="2">
    <source>
        <dbReference type="EMBL" id="MBW0538502.1"/>
    </source>
</evidence>
<accession>A0A9Q3FK02</accession>
<dbReference type="PANTHER" id="PTHR11439">
    <property type="entry name" value="GAG-POL-RELATED RETROTRANSPOSON"/>
    <property type="match status" value="1"/>
</dbReference>
<dbReference type="OrthoDB" id="3344688at2759"/>
<dbReference type="EMBL" id="AVOT02043080">
    <property type="protein sequence ID" value="MBW0538502.1"/>
    <property type="molecule type" value="Genomic_DNA"/>
</dbReference>